<dbReference type="AlphaFoldDB" id="A0A6L8VGA7"/>
<evidence type="ECO:0000313" key="1">
    <source>
        <dbReference type="EMBL" id="MZQ89283.1"/>
    </source>
</evidence>
<dbReference type="EMBL" id="WWNR01000005">
    <property type="protein sequence ID" value="MZQ89283.1"/>
    <property type="molecule type" value="Genomic_DNA"/>
</dbReference>
<accession>A0A6L8VGA7</accession>
<reference evidence="1 2" key="1">
    <citation type="submission" date="2020-01" db="EMBL/GenBank/DDBJ databases">
        <title>Frigidibacter albus SP32T (=CGMCC 1.13995T).</title>
        <authorList>
            <person name="Liao X."/>
        </authorList>
    </citation>
    <scope>NUCLEOTIDE SEQUENCE [LARGE SCALE GENOMIC DNA]</scope>
    <source>
        <strain evidence="1 2">SP32</strain>
    </source>
</reference>
<name>A0A6L8VGA7_9RHOB</name>
<dbReference type="Proteomes" id="UP000477083">
    <property type="component" value="Unassembled WGS sequence"/>
</dbReference>
<gene>
    <name evidence="1" type="ORF">GS660_09290</name>
</gene>
<protein>
    <recommendedName>
        <fullName evidence="3">ACT domain-containing protein</fullName>
    </recommendedName>
</protein>
<keyword evidence="2" id="KW-1185">Reference proteome</keyword>
<evidence type="ECO:0000313" key="2">
    <source>
        <dbReference type="Proteomes" id="UP000477083"/>
    </source>
</evidence>
<comment type="caution">
    <text evidence="1">The sequence shown here is derived from an EMBL/GenBank/DDBJ whole genome shotgun (WGS) entry which is preliminary data.</text>
</comment>
<proteinExistence type="predicted"/>
<sequence>MHFATFRTDVPLGILMRALTELERAGFGLTGVSLVARSDEAEVRIDYVAIGTVAPETWLARLERMPGILCVAGGNSSAEKD</sequence>
<evidence type="ECO:0008006" key="3">
    <source>
        <dbReference type="Google" id="ProtNLM"/>
    </source>
</evidence>
<dbReference type="RefSeq" id="WP_161345730.1">
    <property type="nucleotide sequence ID" value="NZ_BMGW01000005.1"/>
</dbReference>
<organism evidence="1 2">
    <name type="scientific">Frigidibacter albus</name>
    <dbReference type="NCBI Taxonomy" id="1465486"/>
    <lineage>
        <taxon>Bacteria</taxon>
        <taxon>Pseudomonadati</taxon>
        <taxon>Pseudomonadota</taxon>
        <taxon>Alphaproteobacteria</taxon>
        <taxon>Rhodobacterales</taxon>
        <taxon>Paracoccaceae</taxon>
        <taxon>Frigidibacter</taxon>
    </lineage>
</organism>
<dbReference type="OrthoDB" id="7876623at2"/>